<dbReference type="AlphaFoldDB" id="A0A392SPJ6"/>
<keyword evidence="2" id="KW-1185">Reference proteome</keyword>
<sequence>HFKKVCPQRRGGGSSSVQIAVSEEEGYESAGALTVTSWEPETSWVMDFECSYHICPRKEYL</sequence>
<organism evidence="1 2">
    <name type="scientific">Trifolium medium</name>
    <dbReference type="NCBI Taxonomy" id="97028"/>
    <lineage>
        <taxon>Eukaryota</taxon>
        <taxon>Viridiplantae</taxon>
        <taxon>Streptophyta</taxon>
        <taxon>Embryophyta</taxon>
        <taxon>Tracheophyta</taxon>
        <taxon>Spermatophyta</taxon>
        <taxon>Magnoliopsida</taxon>
        <taxon>eudicotyledons</taxon>
        <taxon>Gunneridae</taxon>
        <taxon>Pentapetalae</taxon>
        <taxon>rosids</taxon>
        <taxon>fabids</taxon>
        <taxon>Fabales</taxon>
        <taxon>Fabaceae</taxon>
        <taxon>Papilionoideae</taxon>
        <taxon>50 kb inversion clade</taxon>
        <taxon>NPAAA clade</taxon>
        <taxon>Hologalegina</taxon>
        <taxon>IRL clade</taxon>
        <taxon>Trifolieae</taxon>
        <taxon>Trifolium</taxon>
    </lineage>
</organism>
<evidence type="ECO:0000313" key="2">
    <source>
        <dbReference type="Proteomes" id="UP000265520"/>
    </source>
</evidence>
<accession>A0A392SPJ6</accession>
<dbReference type="Proteomes" id="UP000265520">
    <property type="component" value="Unassembled WGS sequence"/>
</dbReference>
<dbReference type="EMBL" id="LXQA010414787">
    <property type="protein sequence ID" value="MCI50327.1"/>
    <property type="molecule type" value="Genomic_DNA"/>
</dbReference>
<evidence type="ECO:0000313" key="1">
    <source>
        <dbReference type="EMBL" id="MCI50327.1"/>
    </source>
</evidence>
<reference evidence="1 2" key="1">
    <citation type="journal article" date="2018" name="Front. Plant Sci.">
        <title>Red Clover (Trifolium pratense) and Zigzag Clover (T. medium) - A Picture of Genomic Similarities and Differences.</title>
        <authorList>
            <person name="Dluhosova J."/>
            <person name="Istvanek J."/>
            <person name="Nedelnik J."/>
            <person name="Repkova J."/>
        </authorList>
    </citation>
    <scope>NUCLEOTIDE SEQUENCE [LARGE SCALE GENOMIC DNA]</scope>
    <source>
        <strain evidence="2">cv. 10/8</strain>
        <tissue evidence="1">Leaf</tissue>
    </source>
</reference>
<comment type="caution">
    <text evidence="1">The sequence shown here is derived from an EMBL/GenBank/DDBJ whole genome shotgun (WGS) entry which is preliminary data.</text>
</comment>
<protein>
    <submittedName>
        <fullName evidence="1">Acylamino-acid-releasing enzyme</fullName>
    </submittedName>
</protein>
<proteinExistence type="predicted"/>
<feature type="non-terminal residue" evidence="1">
    <location>
        <position position="61"/>
    </location>
</feature>
<feature type="non-terminal residue" evidence="1">
    <location>
        <position position="1"/>
    </location>
</feature>
<name>A0A392SPJ6_9FABA</name>